<reference evidence="2 3" key="1">
    <citation type="submission" date="2024-03" db="EMBL/GenBank/DDBJ databases">
        <title>Complete genome sequence of the green alga Chloropicon roscoffensis RCC1871.</title>
        <authorList>
            <person name="Lemieux C."/>
            <person name="Pombert J.-F."/>
            <person name="Otis C."/>
            <person name="Turmel M."/>
        </authorList>
    </citation>
    <scope>NUCLEOTIDE SEQUENCE [LARGE SCALE GENOMIC DNA]</scope>
    <source>
        <strain evidence="2 3">RCC1871</strain>
    </source>
</reference>
<proteinExistence type="predicted"/>
<feature type="region of interest" description="Disordered" evidence="1">
    <location>
        <begin position="34"/>
        <end position="86"/>
    </location>
</feature>
<evidence type="ECO:0000313" key="2">
    <source>
        <dbReference type="EMBL" id="WZN63579.1"/>
    </source>
</evidence>
<sequence length="298" mass="31323">MSLIQVERQAANLMGQALLGAGSRVRALGGRTWSEGPWPGAPRWGAKWHARGSTGGATGATTGAEEAGDGAGSSAGNGEGKKAAPEAVGPELGAVLRSTQGFHKLLRAWYQGQERASALTRGGYAAAEINGPGPSPRAEADRELEMLRWYDSEMPRRRVRPTALQPVVEALGYAGGFLTRLPADLVPPLAGASRRATALVEGAFAEHVDDQLREIYAFGFPREEGERGGAAEEVKRVLVKARDAERGCAAAEEVVDADADADAEGEGGAWGAARKHVLNADSLFRASVKAVVDQTKRF</sequence>
<keyword evidence="3" id="KW-1185">Reference proteome</keyword>
<dbReference type="EMBL" id="CP151508">
    <property type="protein sequence ID" value="WZN63579.1"/>
    <property type="molecule type" value="Genomic_DNA"/>
</dbReference>
<evidence type="ECO:0000256" key="1">
    <source>
        <dbReference type="SAM" id="MobiDB-lite"/>
    </source>
</evidence>
<evidence type="ECO:0000313" key="3">
    <source>
        <dbReference type="Proteomes" id="UP001472866"/>
    </source>
</evidence>
<dbReference type="Proteomes" id="UP001472866">
    <property type="component" value="Chromosome 08"/>
</dbReference>
<feature type="compositionally biased region" description="Gly residues" evidence="1">
    <location>
        <begin position="69"/>
        <end position="78"/>
    </location>
</feature>
<evidence type="ECO:0008006" key="4">
    <source>
        <dbReference type="Google" id="ProtNLM"/>
    </source>
</evidence>
<accession>A0AAX4PC90</accession>
<dbReference type="Pfam" id="PF03232">
    <property type="entry name" value="COQ7"/>
    <property type="match status" value="1"/>
</dbReference>
<protein>
    <recommendedName>
        <fullName evidence="4">Ubiquinone biosynthesis protein</fullName>
    </recommendedName>
</protein>
<name>A0AAX4PC90_9CHLO</name>
<dbReference type="AlphaFoldDB" id="A0AAX4PC90"/>
<organism evidence="2 3">
    <name type="scientific">Chloropicon roscoffensis</name>
    <dbReference type="NCBI Taxonomy" id="1461544"/>
    <lineage>
        <taxon>Eukaryota</taxon>
        <taxon>Viridiplantae</taxon>
        <taxon>Chlorophyta</taxon>
        <taxon>Chloropicophyceae</taxon>
        <taxon>Chloropicales</taxon>
        <taxon>Chloropicaceae</taxon>
        <taxon>Chloropicon</taxon>
    </lineage>
</organism>
<gene>
    <name evidence="2" type="ORF">HKI87_08g51280</name>
</gene>